<keyword evidence="5" id="KW-1185">Reference proteome</keyword>
<dbReference type="eggNOG" id="COG3206">
    <property type="taxonomic scope" value="Bacteria"/>
</dbReference>
<dbReference type="Proteomes" id="UP000003835">
    <property type="component" value="Unassembled WGS sequence"/>
</dbReference>
<dbReference type="HOGENOM" id="CLU_009912_2_2_3"/>
<proteinExistence type="predicted"/>
<dbReference type="STRING" id="118168.MC7420_5066"/>
<dbReference type="InterPro" id="IPR005702">
    <property type="entry name" value="Wzc-like_C"/>
</dbReference>
<protein>
    <submittedName>
        <fullName evidence="4">Capsular exopolysaccharide family protein</fullName>
    </submittedName>
</protein>
<evidence type="ECO:0000256" key="2">
    <source>
        <dbReference type="ARBA" id="ARBA00022840"/>
    </source>
</evidence>
<dbReference type="InterPro" id="IPR050445">
    <property type="entry name" value="Bact_polysacc_biosynth/exp"/>
</dbReference>
<organism evidence="4 5">
    <name type="scientific">Coleofasciculus chthonoplastes PCC 7420</name>
    <dbReference type="NCBI Taxonomy" id="118168"/>
    <lineage>
        <taxon>Bacteria</taxon>
        <taxon>Bacillati</taxon>
        <taxon>Cyanobacteriota</taxon>
        <taxon>Cyanophyceae</taxon>
        <taxon>Coleofasciculales</taxon>
        <taxon>Coleofasciculaceae</taxon>
        <taxon>Coleofasciculus</taxon>
    </lineage>
</organism>
<dbReference type="RefSeq" id="WP_006105048.1">
    <property type="nucleotide sequence ID" value="NZ_DS989868.1"/>
</dbReference>
<keyword evidence="2" id="KW-0067">ATP-binding</keyword>
<keyword evidence="3" id="KW-0175">Coiled coil</keyword>
<dbReference type="OrthoDB" id="580971at2"/>
<dbReference type="GO" id="GO:0004713">
    <property type="term" value="F:protein tyrosine kinase activity"/>
    <property type="evidence" value="ECO:0007669"/>
    <property type="project" value="TreeGrafter"/>
</dbReference>
<dbReference type="EMBL" id="DS989868">
    <property type="protein sequence ID" value="EDX71922.1"/>
    <property type="molecule type" value="Genomic_DNA"/>
</dbReference>
<dbReference type="InterPro" id="IPR027417">
    <property type="entry name" value="P-loop_NTPase"/>
</dbReference>
<dbReference type="PANTHER" id="PTHR32309:SF13">
    <property type="entry name" value="FERRIC ENTEROBACTIN TRANSPORT PROTEIN FEPE"/>
    <property type="match status" value="1"/>
</dbReference>
<dbReference type="eggNOG" id="COG0489">
    <property type="taxonomic scope" value="Bacteria"/>
</dbReference>
<dbReference type="CDD" id="cd05387">
    <property type="entry name" value="BY-kinase"/>
    <property type="match status" value="1"/>
</dbReference>
<feature type="coiled-coil region" evidence="3">
    <location>
        <begin position="348"/>
        <end position="456"/>
    </location>
</feature>
<dbReference type="AlphaFoldDB" id="B4W1J6"/>
<name>B4W1J6_9CYAN</name>
<dbReference type="SUPFAM" id="SSF52540">
    <property type="entry name" value="P-loop containing nucleoside triphosphate hydrolases"/>
    <property type="match status" value="1"/>
</dbReference>
<feature type="coiled-coil region" evidence="3">
    <location>
        <begin position="229"/>
        <end position="300"/>
    </location>
</feature>
<dbReference type="Gene3D" id="3.40.50.300">
    <property type="entry name" value="P-loop containing nucleotide triphosphate hydrolases"/>
    <property type="match status" value="1"/>
</dbReference>
<sequence>MPGTVAKEGFGCSTVNVTEVNMDIERDSPLSSNGKGDRHDLPLSADLTDEVTATPQRGLNLRPLLRTAKRKAWLIVGLTTLTTAAAWYVSSKEPPIYAGGFRLLVEPVTNEERASDPSSLARTSGVPSEQMFRLDYPTQIEILKGVGVLKPVVGEIETKFPGFSVGALRQGLTIEQVTVGKGRDSGTKILAVNYQSSDPKLAELVLEETAQKYLKYSLDERQSSISEGVKFIDEQLPKLQERVNNYQKQIQSIQERYDLIEPQSKGAELLGQVRDLENQQRATQQELRELRTLSTNLRQQLGLSPEEAIASSALSQDPRYQGLLGKIQEVESQIAIESARFAPDNPRMQALEEQRQNLLALLNQEAQRIIGENLKTTTNNADVMTFQNSVRMGLIQQLVEATNQIQLLEERSQQLAQTRATFAQQAQQMPEVIRQYTELQRQLEVATQTLNKLLTQRETFQVEEAGNKLPWEILSEPQILRDQYGNPMNMAESSQKMLLMGVMGGVVLGLGLGIIQEKIRDIFYSTEDLKDATDLPVLGEVPAYQNSHSQQDIEDTGTQSYQNATFLEAFDSIYTSIRFLFSDRPIRSLSVTSAALGDGKSTVALHLAQTAAQMGQRVLLVDANLIHPQIHQQLNLPNVKGLSDLLADNLMPHDFIERSPISDNLFVLTAGQPRPHLTRRFASAQMQELMAEFKTKFDLVVYDTPEFPSCMDISYLARHTDGLLMVTAIQKTKNSLVKQTITQLDAFGLPTLGIIANHIKRSGFMGLPPAPQDNSWEQTPVSVS</sequence>
<dbReference type="GO" id="GO:0005886">
    <property type="term" value="C:plasma membrane"/>
    <property type="evidence" value="ECO:0007669"/>
    <property type="project" value="TreeGrafter"/>
</dbReference>
<evidence type="ECO:0000256" key="1">
    <source>
        <dbReference type="ARBA" id="ARBA00022741"/>
    </source>
</evidence>
<gene>
    <name evidence="4" type="ORF">MC7420_5066</name>
</gene>
<dbReference type="Pfam" id="PF10609">
    <property type="entry name" value="ParA"/>
    <property type="match status" value="1"/>
</dbReference>
<accession>B4W1J6</accession>
<evidence type="ECO:0000256" key="3">
    <source>
        <dbReference type="SAM" id="Coils"/>
    </source>
</evidence>
<dbReference type="GO" id="GO:0005524">
    <property type="term" value="F:ATP binding"/>
    <property type="evidence" value="ECO:0007669"/>
    <property type="project" value="UniProtKB-KW"/>
</dbReference>
<evidence type="ECO:0000313" key="5">
    <source>
        <dbReference type="Proteomes" id="UP000003835"/>
    </source>
</evidence>
<evidence type="ECO:0000313" key="4">
    <source>
        <dbReference type="EMBL" id="EDX71922.1"/>
    </source>
</evidence>
<dbReference type="NCBIfam" id="TIGR01007">
    <property type="entry name" value="eps_fam"/>
    <property type="match status" value="1"/>
</dbReference>
<keyword evidence="1" id="KW-0547">Nucleotide-binding</keyword>
<dbReference type="InterPro" id="IPR033756">
    <property type="entry name" value="YlxH/NBP35"/>
</dbReference>
<reference evidence="4 5" key="1">
    <citation type="submission" date="2008-07" db="EMBL/GenBank/DDBJ databases">
        <authorList>
            <person name="Tandeau de Marsac N."/>
            <person name="Ferriera S."/>
            <person name="Johnson J."/>
            <person name="Kravitz S."/>
            <person name="Beeson K."/>
            <person name="Sutton G."/>
            <person name="Rogers Y.-H."/>
            <person name="Friedman R."/>
            <person name="Frazier M."/>
            <person name="Venter J.C."/>
        </authorList>
    </citation>
    <scope>NUCLEOTIDE SEQUENCE [LARGE SCALE GENOMIC DNA]</scope>
    <source>
        <strain evidence="4 5">PCC 7420</strain>
    </source>
</reference>
<dbReference type="PANTHER" id="PTHR32309">
    <property type="entry name" value="TYROSINE-PROTEIN KINASE"/>
    <property type="match status" value="1"/>
</dbReference>